<name>A0A5Q0H4V5_SACSY</name>
<dbReference type="Pfam" id="PF25231">
    <property type="entry name" value="DUF7847"/>
    <property type="match status" value="1"/>
</dbReference>
<evidence type="ECO:0000313" key="4">
    <source>
        <dbReference type="EMBL" id="QFZ21033.1"/>
    </source>
</evidence>
<protein>
    <recommendedName>
        <fullName evidence="3">DUF7847 domain-containing protein</fullName>
    </recommendedName>
</protein>
<feature type="transmembrane region" description="Helical" evidence="2">
    <location>
        <begin position="224"/>
        <end position="242"/>
    </location>
</feature>
<dbReference type="RefSeq" id="WP_033430223.1">
    <property type="nucleotide sequence ID" value="NZ_CP034550.1"/>
</dbReference>
<feature type="compositionally biased region" description="Low complexity" evidence="1">
    <location>
        <begin position="37"/>
        <end position="55"/>
    </location>
</feature>
<organism evidence="4 5">
    <name type="scientific">Saccharothrix syringae</name>
    <name type="common">Nocardiopsis syringae</name>
    <dbReference type="NCBI Taxonomy" id="103733"/>
    <lineage>
        <taxon>Bacteria</taxon>
        <taxon>Bacillati</taxon>
        <taxon>Actinomycetota</taxon>
        <taxon>Actinomycetes</taxon>
        <taxon>Pseudonocardiales</taxon>
        <taxon>Pseudonocardiaceae</taxon>
        <taxon>Saccharothrix</taxon>
    </lineage>
</organism>
<keyword evidence="5" id="KW-1185">Reference proteome</keyword>
<dbReference type="KEGG" id="ssyi:EKG83_29890"/>
<feature type="transmembrane region" description="Helical" evidence="2">
    <location>
        <begin position="263"/>
        <end position="286"/>
    </location>
</feature>
<dbReference type="Proteomes" id="UP000325787">
    <property type="component" value="Chromosome"/>
</dbReference>
<keyword evidence="2" id="KW-0812">Transmembrane</keyword>
<dbReference type="AlphaFoldDB" id="A0A5Q0H4V5"/>
<dbReference type="InterPro" id="IPR057169">
    <property type="entry name" value="DUF7847"/>
</dbReference>
<evidence type="ECO:0000256" key="2">
    <source>
        <dbReference type="SAM" id="Phobius"/>
    </source>
</evidence>
<keyword evidence="2" id="KW-1133">Transmembrane helix</keyword>
<sequence length="358" mass="38290">MTDTPPGPSTPEPPTPPDAPGPHVPPDAHPRPGAPDQYGTGQYQEYGQYQQHGQYGPPPGWQAPPQPPKPGVIPLRPLSFSDILDGSFATMRAHPKLVFGGSAVVVAITQLVNLLLLWPVYDDLTLMTALDPYADSRESLEQLESYFWSTAVTSGIALLISTLTTVLLSGFITVVVGQAVVGKPIGFTEAWAQLKPRLLPLLGVSLLYTLLVVVGFALCVLPGVWVWVLFALVTPAVVLEHASVGQSLRRSRELVRGVWWRTFGILLLAFVLAAIVSSIIQAPFGLLGTDFSAALRGEVVAPTTTALLLSALGGTIAGAVVYPFSASVQVLLYLDRRIRREGMDIMLARAAGVPPRQP</sequence>
<feature type="domain" description="DUF7847" evidence="3">
    <location>
        <begin position="134"/>
        <end position="329"/>
    </location>
</feature>
<dbReference type="OrthoDB" id="121140at2"/>
<feature type="transmembrane region" description="Helical" evidence="2">
    <location>
        <begin position="146"/>
        <end position="177"/>
    </location>
</feature>
<accession>A0A5Q0H4V5</accession>
<feature type="transmembrane region" description="Helical" evidence="2">
    <location>
        <begin position="306"/>
        <end position="334"/>
    </location>
</feature>
<feature type="region of interest" description="Disordered" evidence="1">
    <location>
        <begin position="1"/>
        <end position="74"/>
    </location>
</feature>
<proteinExistence type="predicted"/>
<keyword evidence="2" id="KW-0472">Membrane</keyword>
<evidence type="ECO:0000313" key="5">
    <source>
        <dbReference type="Proteomes" id="UP000325787"/>
    </source>
</evidence>
<evidence type="ECO:0000256" key="1">
    <source>
        <dbReference type="SAM" id="MobiDB-lite"/>
    </source>
</evidence>
<reference evidence="5" key="1">
    <citation type="journal article" date="2021" name="Curr. Microbiol.">
        <title>Complete genome of nocamycin-producing strain Saccharothrix syringae NRRL B-16468 reveals the biosynthetic potential for secondary metabolites.</title>
        <authorList>
            <person name="Mo X."/>
            <person name="Yang S."/>
        </authorList>
    </citation>
    <scope>NUCLEOTIDE SEQUENCE [LARGE SCALE GENOMIC DNA]</scope>
    <source>
        <strain evidence="5">ATCC 51364 / DSM 43886 / JCM 6844 / KCTC 9398 / NBRC 14523 / NRRL B-16468 / INA 2240</strain>
    </source>
</reference>
<evidence type="ECO:0000259" key="3">
    <source>
        <dbReference type="Pfam" id="PF25231"/>
    </source>
</evidence>
<feature type="transmembrane region" description="Helical" evidence="2">
    <location>
        <begin position="198"/>
        <end position="218"/>
    </location>
</feature>
<gene>
    <name evidence="4" type="ORF">EKG83_29890</name>
</gene>
<feature type="compositionally biased region" description="Pro residues" evidence="1">
    <location>
        <begin position="1"/>
        <end position="27"/>
    </location>
</feature>
<feature type="transmembrane region" description="Helical" evidence="2">
    <location>
        <begin position="97"/>
        <end position="121"/>
    </location>
</feature>
<feature type="compositionally biased region" description="Pro residues" evidence="1">
    <location>
        <begin position="56"/>
        <end position="71"/>
    </location>
</feature>
<dbReference type="EMBL" id="CP034550">
    <property type="protein sequence ID" value="QFZ21033.1"/>
    <property type="molecule type" value="Genomic_DNA"/>
</dbReference>